<keyword evidence="11" id="KW-1185">Reference proteome</keyword>
<keyword evidence="6" id="KW-0675">Receptor</keyword>
<evidence type="ECO:0000256" key="4">
    <source>
        <dbReference type="ARBA" id="ARBA00023040"/>
    </source>
</evidence>
<evidence type="ECO:0000313" key="10">
    <source>
        <dbReference type="EMBL" id="OQV13561.1"/>
    </source>
</evidence>
<keyword evidence="3 8" id="KW-1133">Transmembrane helix</keyword>
<accession>A0A1W0WEC4</accession>
<dbReference type="OrthoDB" id="5961704at2759"/>
<reference evidence="11" key="1">
    <citation type="submission" date="2017-01" db="EMBL/GenBank/DDBJ databases">
        <title>Comparative genomics of anhydrobiosis in the tardigrade Hypsibius dujardini.</title>
        <authorList>
            <person name="Yoshida Y."/>
            <person name="Koutsovoulos G."/>
            <person name="Laetsch D."/>
            <person name="Stevens L."/>
            <person name="Kumar S."/>
            <person name="Horikawa D."/>
            <person name="Ishino K."/>
            <person name="Komine S."/>
            <person name="Tomita M."/>
            <person name="Blaxter M."/>
            <person name="Arakawa K."/>
        </authorList>
    </citation>
    <scope>NUCLEOTIDE SEQUENCE [LARGE SCALE GENOMIC DNA]</scope>
    <source>
        <strain evidence="11">Z151</strain>
    </source>
</reference>
<feature type="transmembrane region" description="Helical" evidence="8">
    <location>
        <begin position="154"/>
        <end position="176"/>
    </location>
</feature>
<evidence type="ECO:0000256" key="6">
    <source>
        <dbReference type="ARBA" id="ARBA00023170"/>
    </source>
</evidence>
<organism evidence="10 11">
    <name type="scientific">Hypsibius exemplaris</name>
    <name type="common">Freshwater tardigrade</name>
    <dbReference type="NCBI Taxonomy" id="2072580"/>
    <lineage>
        <taxon>Eukaryota</taxon>
        <taxon>Metazoa</taxon>
        <taxon>Ecdysozoa</taxon>
        <taxon>Tardigrada</taxon>
        <taxon>Eutardigrada</taxon>
        <taxon>Parachela</taxon>
        <taxon>Hypsibioidea</taxon>
        <taxon>Hypsibiidae</taxon>
        <taxon>Hypsibius</taxon>
    </lineage>
</organism>
<keyword evidence="2 8" id="KW-0812">Transmembrane</keyword>
<dbReference type="GO" id="GO:0004930">
    <property type="term" value="F:G protein-coupled receptor activity"/>
    <property type="evidence" value="ECO:0007669"/>
    <property type="project" value="UniProtKB-KW"/>
</dbReference>
<feature type="transmembrane region" description="Helical" evidence="8">
    <location>
        <begin position="76"/>
        <end position="94"/>
    </location>
</feature>
<dbReference type="AlphaFoldDB" id="A0A1W0WEC4"/>
<gene>
    <name evidence="10" type="ORF">BV898_12198</name>
</gene>
<evidence type="ECO:0000256" key="3">
    <source>
        <dbReference type="ARBA" id="ARBA00022989"/>
    </source>
</evidence>
<dbReference type="Gene3D" id="1.20.1070.10">
    <property type="entry name" value="Rhodopsin 7-helix transmembrane proteins"/>
    <property type="match status" value="1"/>
</dbReference>
<protein>
    <recommendedName>
        <fullName evidence="9">G-protein coupled receptors family 1 profile domain-containing protein</fullName>
    </recommendedName>
</protein>
<comment type="subcellular location">
    <subcellularLocation>
        <location evidence="1">Membrane</location>
        <topology evidence="1">Multi-pass membrane protein</topology>
    </subcellularLocation>
</comment>
<dbReference type="SUPFAM" id="SSF81321">
    <property type="entry name" value="Family A G protein-coupled receptor-like"/>
    <property type="match status" value="1"/>
</dbReference>
<dbReference type="InterPro" id="IPR000276">
    <property type="entry name" value="GPCR_Rhodpsn"/>
</dbReference>
<feature type="transmembrane region" description="Helical" evidence="8">
    <location>
        <begin position="114"/>
        <end position="134"/>
    </location>
</feature>
<dbReference type="Proteomes" id="UP000192578">
    <property type="component" value="Unassembled WGS sequence"/>
</dbReference>
<comment type="caution">
    <text evidence="10">The sequence shown here is derived from an EMBL/GenBank/DDBJ whole genome shotgun (WGS) entry which is preliminary data.</text>
</comment>
<dbReference type="InterPro" id="IPR017452">
    <property type="entry name" value="GPCR_Rhodpsn_7TM"/>
</dbReference>
<evidence type="ECO:0000259" key="9">
    <source>
        <dbReference type="PROSITE" id="PS50262"/>
    </source>
</evidence>
<feature type="transmembrane region" description="Helical" evidence="8">
    <location>
        <begin position="40"/>
        <end position="64"/>
    </location>
</feature>
<feature type="domain" description="G-protein coupled receptors family 1 profile" evidence="9">
    <location>
        <begin position="55"/>
        <end position="351"/>
    </location>
</feature>
<dbReference type="GO" id="GO:0016020">
    <property type="term" value="C:membrane"/>
    <property type="evidence" value="ECO:0007669"/>
    <property type="project" value="UniProtKB-SubCell"/>
</dbReference>
<evidence type="ECO:0000256" key="7">
    <source>
        <dbReference type="ARBA" id="ARBA00023224"/>
    </source>
</evidence>
<feature type="transmembrane region" description="Helical" evidence="8">
    <location>
        <begin position="335"/>
        <end position="355"/>
    </location>
</feature>
<evidence type="ECO:0000313" key="11">
    <source>
        <dbReference type="Proteomes" id="UP000192578"/>
    </source>
</evidence>
<proteinExistence type="predicted"/>
<keyword evidence="7" id="KW-0807">Transducer</keyword>
<evidence type="ECO:0000256" key="5">
    <source>
        <dbReference type="ARBA" id="ARBA00023136"/>
    </source>
</evidence>
<dbReference type="PROSITE" id="PS50262">
    <property type="entry name" value="G_PROTEIN_RECEP_F1_2"/>
    <property type="match status" value="1"/>
</dbReference>
<keyword evidence="5 8" id="KW-0472">Membrane</keyword>
<dbReference type="PANTHER" id="PTHR24243:SF208">
    <property type="entry name" value="PYROKININ-1 RECEPTOR"/>
    <property type="match status" value="1"/>
</dbReference>
<evidence type="ECO:0000256" key="1">
    <source>
        <dbReference type="ARBA" id="ARBA00004141"/>
    </source>
</evidence>
<sequence length="365" mass="41182">MHQSETADVRRNFSFTNETFNLTFVNQSSHSGSLTPAWTVTPTCLLTICIVGSVANIGALFLFLKDRRSGTPFDNYVINLLGANVVGLLFQYPFAVRSNLFSGWDMGRPACTFYLYILSISDAGIINTHAIIAINRAWAILHPLSFRTTHTKRFTLTVCVGMWVYIQAADTIVLLVDRLTNPVDDLSTGCVFNEVSLSTWLKVTSLMLYILPVFVIQLSFLVVMINKILRSRAATERSAQVRLRNEVLQPVAQEEPPQGSLTSGTKRTEDITTAQIVPQPVKPVVVPGPRRRRSSKYFMLMLLTLSIAIFTLPDMVYYLLVGAIPNFWIPKWYEVAYLLFTCQTVVDPIIFVLTMDKLRITRRQQ</sequence>
<evidence type="ECO:0000256" key="2">
    <source>
        <dbReference type="ARBA" id="ARBA00022692"/>
    </source>
</evidence>
<keyword evidence="4" id="KW-0297">G-protein coupled receptor</keyword>
<evidence type="ECO:0000256" key="8">
    <source>
        <dbReference type="SAM" id="Phobius"/>
    </source>
</evidence>
<dbReference type="PANTHER" id="PTHR24243">
    <property type="entry name" value="G-PROTEIN COUPLED RECEPTOR"/>
    <property type="match status" value="1"/>
</dbReference>
<feature type="transmembrane region" description="Helical" evidence="8">
    <location>
        <begin position="297"/>
        <end position="320"/>
    </location>
</feature>
<feature type="transmembrane region" description="Helical" evidence="8">
    <location>
        <begin position="206"/>
        <end position="229"/>
    </location>
</feature>
<dbReference type="Pfam" id="PF00001">
    <property type="entry name" value="7tm_1"/>
    <property type="match status" value="1"/>
</dbReference>
<dbReference type="CDD" id="cd00637">
    <property type="entry name" value="7tm_classA_rhodopsin-like"/>
    <property type="match status" value="1"/>
</dbReference>
<name>A0A1W0WEC4_HYPEX</name>
<dbReference type="EMBL" id="MTYJ01000121">
    <property type="protein sequence ID" value="OQV13561.1"/>
    <property type="molecule type" value="Genomic_DNA"/>
</dbReference>